<keyword evidence="3" id="KW-1185">Reference proteome</keyword>
<feature type="domain" description="SAV-6107-like HEPN" evidence="1">
    <location>
        <begin position="87"/>
        <end position="199"/>
    </location>
</feature>
<evidence type="ECO:0000313" key="3">
    <source>
        <dbReference type="Proteomes" id="UP000002357"/>
    </source>
</evidence>
<reference evidence="2" key="1">
    <citation type="journal article" date="2010" name="Genome Biol. Evol.">
        <title>The sequence of a 1.8-mb bacterial linear plasmid reveals a rich evolutionary reservoir of secondary metabolic pathways.</title>
        <authorList>
            <person name="Medema M.H."/>
            <person name="Trefzer A."/>
            <person name="Kovalchuk A."/>
            <person name="van den Berg M."/>
            <person name="Mueller U."/>
            <person name="Heijne W."/>
            <person name="Wu L."/>
            <person name="Alam M.T."/>
            <person name="Ronning C.M."/>
            <person name="Nierman W.C."/>
            <person name="Bovenberg R.A.L."/>
            <person name="Breitling R."/>
            <person name="Takano E."/>
        </authorList>
    </citation>
    <scope>NUCLEOTIDE SEQUENCE [LARGE SCALE GENOMIC DNA]</scope>
    <source>
        <strain evidence="2">ATCC 27064</strain>
    </source>
</reference>
<evidence type="ECO:0000313" key="2">
    <source>
        <dbReference type="EMBL" id="EFG06390.1"/>
    </source>
</evidence>
<proteinExistence type="predicted"/>
<dbReference type="STRING" id="1901.BB341_21555"/>
<dbReference type="eggNOG" id="ENOG5032S47">
    <property type="taxonomic scope" value="Bacteria"/>
</dbReference>
<protein>
    <recommendedName>
        <fullName evidence="1">SAV-6107-like HEPN domain-containing protein</fullName>
    </recommendedName>
</protein>
<name>E2PZT1_STRCL</name>
<organism evidence="2 3">
    <name type="scientific">Streptomyces clavuligerus</name>
    <dbReference type="NCBI Taxonomy" id="1901"/>
    <lineage>
        <taxon>Bacteria</taxon>
        <taxon>Bacillati</taxon>
        <taxon>Actinomycetota</taxon>
        <taxon>Actinomycetes</taxon>
        <taxon>Kitasatosporales</taxon>
        <taxon>Streptomycetaceae</taxon>
        <taxon>Streptomyces</taxon>
    </lineage>
</organism>
<accession>E2PZT1</accession>
<dbReference type="AlphaFoldDB" id="E2PZT1"/>
<dbReference type="Pfam" id="PF18726">
    <property type="entry name" value="HEPN_SAV_6107"/>
    <property type="match status" value="1"/>
</dbReference>
<evidence type="ECO:0000259" key="1">
    <source>
        <dbReference type="Pfam" id="PF18726"/>
    </source>
</evidence>
<dbReference type="Proteomes" id="UP000002357">
    <property type="component" value="Chromosome"/>
</dbReference>
<dbReference type="InterPro" id="IPR040891">
    <property type="entry name" value="HEPN_SAV_6107"/>
</dbReference>
<gene>
    <name evidence="2" type="ORF">SCLAV_1311</name>
</gene>
<sequence length="222" mass="23744">MAKPQVRADCQWGASRWTHTATVPSHDDRRFVMASENTAAAHRRRANGPVPSLTGPAGDVHPVLRRASAPPAALDLLGQARRGLEEAAGLETPNERYATAHLAAIRTAAAVLAARGYPEAPPPPGRAVRGPVRRGRRAGIRSAWELLPESAPELAEWSAHFASGAPRRARAQAGIAGAASSRDAEELLRDAAMFLRLVERMLLLQPVLPAPRADRPETEDAV</sequence>
<dbReference type="EMBL" id="CM000913">
    <property type="protein sequence ID" value="EFG06390.1"/>
    <property type="molecule type" value="Genomic_DNA"/>
</dbReference>